<gene>
    <name evidence="2" type="ORF">EJ04DRAFT_246661</name>
</gene>
<comment type="caution">
    <text evidence="2">The sequence shown here is derived from an EMBL/GenBank/DDBJ whole genome shotgun (WGS) entry which is preliminary data.</text>
</comment>
<proteinExistence type="predicted"/>
<keyword evidence="1" id="KW-0812">Transmembrane</keyword>
<accession>A0A9P4R0F5</accession>
<organism evidence="2 3">
    <name type="scientific">Polyplosphaeria fusca</name>
    <dbReference type="NCBI Taxonomy" id="682080"/>
    <lineage>
        <taxon>Eukaryota</taxon>
        <taxon>Fungi</taxon>
        <taxon>Dikarya</taxon>
        <taxon>Ascomycota</taxon>
        <taxon>Pezizomycotina</taxon>
        <taxon>Dothideomycetes</taxon>
        <taxon>Pleosporomycetidae</taxon>
        <taxon>Pleosporales</taxon>
        <taxon>Tetraplosphaeriaceae</taxon>
        <taxon>Polyplosphaeria</taxon>
    </lineage>
</organism>
<keyword evidence="1" id="KW-0472">Membrane</keyword>
<feature type="transmembrane region" description="Helical" evidence="1">
    <location>
        <begin position="66"/>
        <end position="92"/>
    </location>
</feature>
<protein>
    <submittedName>
        <fullName evidence="2">Uncharacterized protein</fullName>
    </submittedName>
</protein>
<keyword evidence="3" id="KW-1185">Reference proteome</keyword>
<evidence type="ECO:0000313" key="2">
    <source>
        <dbReference type="EMBL" id="KAF2734441.1"/>
    </source>
</evidence>
<sequence length="116" mass="12903">MQADSLDPKINLYPMKSTDSSAVPALRWLRQEFRAEHPEHGVRLSEYQGRPSNEIASAWRVKEGGYLATLGGCIISCTAWYLCLTAFPASLIPQNQMRNLLNTSTASLLAARIDSY</sequence>
<name>A0A9P4R0F5_9PLEO</name>
<evidence type="ECO:0000313" key="3">
    <source>
        <dbReference type="Proteomes" id="UP000799444"/>
    </source>
</evidence>
<evidence type="ECO:0000256" key="1">
    <source>
        <dbReference type="SAM" id="Phobius"/>
    </source>
</evidence>
<reference evidence="2" key="1">
    <citation type="journal article" date="2020" name="Stud. Mycol.">
        <title>101 Dothideomycetes genomes: a test case for predicting lifestyles and emergence of pathogens.</title>
        <authorList>
            <person name="Haridas S."/>
            <person name="Albert R."/>
            <person name="Binder M."/>
            <person name="Bloem J."/>
            <person name="Labutti K."/>
            <person name="Salamov A."/>
            <person name="Andreopoulos B."/>
            <person name="Baker S."/>
            <person name="Barry K."/>
            <person name="Bills G."/>
            <person name="Bluhm B."/>
            <person name="Cannon C."/>
            <person name="Castanera R."/>
            <person name="Culley D."/>
            <person name="Daum C."/>
            <person name="Ezra D."/>
            <person name="Gonzalez J."/>
            <person name="Henrissat B."/>
            <person name="Kuo A."/>
            <person name="Liang C."/>
            <person name="Lipzen A."/>
            <person name="Lutzoni F."/>
            <person name="Magnuson J."/>
            <person name="Mondo S."/>
            <person name="Nolan M."/>
            <person name="Ohm R."/>
            <person name="Pangilinan J."/>
            <person name="Park H.-J."/>
            <person name="Ramirez L."/>
            <person name="Alfaro M."/>
            <person name="Sun H."/>
            <person name="Tritt A."/>
            <person name="Yoshinaga Y."/>
            <person name="Zwiers L.-H."/>
            <person name="Turgeon B."/>
            <person name="Goodwin S."/>
            <person name="Spatafora J."/>
            <person name="Crous P."/>
            <person name="Grigoriev I."/>
        </authorList>
    </citation>
    <scope>NUCLEOTIDE SEQUENCE</scope>
    <source>
        <strain evidence="2">CBS 125425</strain>
    </source>
</reference>
<dbReference type="AlphaFoldDB" id="A0A9P4R0F5"/>
<dbReference type="Proteomes" id="UP000799444">
    <property type="component" value="Unassembled WGS sequence"/>
</dbReference>
<dbReference type="EMBL" id="ML996148">
    <property type="protein sequence ID" value="KAF2734441.1"/>
    <property type="molecule type" value="Genomic_DNA"/>
</dbReference>
<keyword evidence="1" id="KW-1133">Transmembrane helix</keyword>